<dbReference type="SUPFAM" id="SSF53218">
    <property type="entry name" value="Molybdenum cofactor biosynthesis proteins"/>
    <property type="match status" value="1"/>
</dbReference>
<evidence type="ECO:0000259" key="1">
    <source>
        <dbReference type="SMART" id="SM00852"/>
    </source>
</evidence>
<name>A0A2T0X1Y0_9RHOB</name>
<dbReference type="OrthoDB" id="9801454at2"/>
<proteinExistence type="predicted"/>
<dbReference type="InterPro" id="IPR050101">
    <property type="entry name" value="CinA"/>
</dbReference>
<reference evidence="2 3" key="1">
    <citation type="submission" date="2018-03" db="EMBL/GenBank/DDBJ databases">
        <title>Genomic Encyclopedia of Archaeal and Bacterial Type Strains, Phase II (KMG-II): from individual species to whole genera.</title>
        <authorList>
            <person name="Goeker M."/>
        </authorList>
    </citation>
    <scope>NUCLEOTIDE SEQUENCE [LARGE SCALE GENOMIC DNA]</scope>
    <source>
        <strain evidence="2 3">DSM 29318</strain>
    </source>
</reference>
<accession>A0A2T0X1Y0</accession>
<dbReference type="Proteomes" id="UP000238801">
    <property type="component" value="Unassembled WGS sequence"/>
</dbReference>
<comment type="caution">
    <text evidence="2">The sequence shown here is derived from an EMBL/GenBank/DDBJ whole genome shotgun (WGS) entry which is preliminary data.</text>
</comment>
<dbReference type="Pfam" id="PF24102">
    <property type="entry name" value="FLAD1_M"/>
    <property type="match status" value="1"/>
</dbReference>
<feature type="domain" description="MoaB/Mog" evidence="1">
    <location>
        <begin position="7"/>
        <end position="170"/>
    </location>
</feature>
<dbReference type="CDD" id="cd00885">
    <property type="entry name" value="cinA"/>
    <property type="match status" value="1"/>
</dbReference>
<sequence length="243" mass="25194">MQQTTSAMIVVGDEILSGRTRDSNMHHLAGLLTAKGIPLREVRVVADAPAAIVAAVRALSPAHGHVFTSGGIGPTHDDRTADAVAEAMGAPIDVREDARALLQAHYDRQGIAMNEARLRMARIPEGAVLIDNPVSAAPGFSLGNVHVMAGVPKIFAAMCEGLLPRLTGGAPILSESVPAERGEGDVAALLAGLQDAHPALDFGSYPFQRPDGRYGTNLVIRGTDAAALARARAELEAALAALP</sequence>
<dbReference type="PANTHER" id="PTHR13939:SF0">
    <property type="entry name" value="NMN AMIDOHYDROLASE-LIKE PROTEIN YFAY"/>
    <property type="match status" value="1"/>
</dbReference>
<dbReference type="AlphaFoldDB" id="A0A2T0X1Y0"/>
<dbReference type="RefSeq" id="WP_106160591.1">
    <property type="nucleotide sequence ID" value="NZ_PVTT01000002.1"/>
</dbReference>
<dbReference type="SMART" id="SM00852">
    <property type="entry name" value="MoCF_biosynth"/>
    <property type="match status" value="1"/>
</dbReference>
<dbReference type="InterPro" id="IPR036425">
    <property type="entry name" value="MoaB/Mog-like_dom_sf"/>
</dbReference>
<dbReference type="Pfam" id="PF00994">
    <property type="entry name" value="MoCF_biosynth"/>
    <property type="match status" value="1"/>
</dbReference>
<dbReference type="PANTHER" id="PTHR13939">
    <property type="entry name" value="NICOTINAMIDE-NUCLEOTIDE AMIDOHYDROLASE PNCC"/>
    <property type="match status" value="1"/>
</dbReference>
<protein>
    <submittedName>
        <fullName evidence="2">Molybdenum cofactor synthesis domain-containing protein</fullName>
    </submittedName>
</protein>
<keyword evidence="3" id="KW-1185">Reference proteome</keyword>
<gene>
    <name evidence="2" type="ORF">BCF33_1804</name>
</gene>
<evidence type="ECO:0000313" key="2">
    <source>
        <dbReference type="EMBL" id="PRY92941.1"/>
    </source>
</evidence>
<dbReference type="InterPro" id="IPR056596">
    <property type="entry name" value="FLAD1_M"/>
</dbReference>
<dbReference type="InterPro" id="IPR001453">
    <property type="entry name" value="MoaB/Mog_dom"/>
</dbReference>
<organism evidence="2 3">
    <name type="scientific">Hasllibacter halocynthiae</name>
    <dbReference type="NCBI Taxonomy" id="595589"/>
    <lineage>
        <taxon>Bacteria</taxon>
        <taxon>Pseudomonadati</taxon>
        <taxon>Pseudomonadota</taxon>
        <taxon>Alphaproteobacteria</taxon>
        <taxon>Rhodobacterales</taxon>
        <taxon>Roseobacteraceae</taxon>
        <taxon>Hasllibacter</taxon>
    </lineage>
</organism>
<evidence type="ECO:0000313" key="3">
    <source>
        <dbReference type="Proteomes" id="UP000238801"/>
    </source>
</evidence>
<dbReference type="Gene3D" id="3.40.980.10">
    <property type="entry name" value="MoaB/Mog-like domain"/>
    <property type="match status" value="1"/>
</dbReference>
<dbReference type="EMBL" id="PVTT01000002">
    <property type="protein sequence ID" value="PRY92941.1"/>
    <property type="molecule type" value="Genomic_DNA"/>
</dbReference>